<comment type="caution">
    <text evidence="1">The sequence shown here is derived from an EMBL/GenBank/DDBJ whole genome shotgun (WGS) entry which is preliminary data.</text>
</comment>
<accession>A0A5B7IBM7</accession>
<sequence length="105" mass="11581">MNNILLLLWAERIYTDFIEPVETSVGNPEYCLNAAIALMEDTASVLYLQAVAPDVKARDAQVITLCFVACVITMLSKGLQKVQGIDQECHSGAGDRTRVPHWCRG</sequence>
<protein>
    <submittedName>
        <fullName evidence="1">Uncharacterized protein</fullName>
    </submittedName>
</protein>
<keyword evidence="2" id="KW-1185">Reference proteome</keyword>
<proteinExistence type="predicted"/>
<dbReference type="AlphaFoldDB" id="A0A5B7IBM7"/>
<dbReference type="OrthoDB" id="5808441at2759"/>
<evidence type="ECO:0000313" key="1">
    <source>
        <dbReference type="EMBL" id="MPC78308.1"/>
    </source>
</evidence>
<evidence type="ECO:0000313" key="2">
    <source>
        <dbReference type="Proteomes" id="UP000324222"/>
    </source>
</evidence>
<reference evidence="1 2" key="1">
    <citation type="submission" date="2019-05" db="EMBL/GenBank/DDBJ databases">
        <title>Another draft genome of Portunus trituberculatus and its Hox gene families provides insights of decapod evolution.</title>
        <authorList>
            <person name="Jeong J.-H."/>
            <person name="Song I."/>
            <person name="Kim S."/>
            <person name="Choi T."/>
            <person name="Kim D."/>
            <person name="Ryu S."/>
            <person name="Kim W."/>
        </authorList>
    </citation>
    <scope>NUCLEOTIDE SEQUENCE [LARGE SCALE GENOMIC DNA]</scope>
    <source>
        <tissue evidence="1">Muscle</tissue>
    </source>
</reference>
<dbReference type="Proteomes" id="UP000324222">
    <property type="component" value="Unassembled WGS sequence"/>
</dbReference>
<dbReference type="EMBL" id="VSRR010048078">
    <property type="protein sequence ID" value="MPC78308.1"/>
    <property type="molecule type" value="Genomic_DNA"/>
</dbReference>
<name>A0A5B7IBM7_PORTR</name>
<organism evidence="1 2">
    <name type="scientific">Portunus trituberculatus</name>
    <name type="common">Swimming crab</name>
    <name type="synonym">Neptunus trituberculatus</name>
    <dbReference type="NCBI Taxonomy" id="210409"/>
    <lineage>
        <taxon>Eukaryota</taxon>
        <taxon>Metazoa</taxon>
        <taxon>Ecdysozoa</taxon>
        <taxon>Arthropoda</taxon>
        <taxon>Crustacea</taxon>
        <taxon>Multicrustacea</taxon>
        <taxon>Malacostraca</taxon>
        <taxon>Eumalacostraca</taxon>
        <taxon>Eucarida</taxon>
        <taxon>Decapoda</taxon>
        <taxon>Pleocyemata</taxon>
        <taxon>Brachyura</taxon>
        <taxon>Eubrachyura</taxon>
        <taxon>Portunoidea</taxon>
        <taxon>Portunidae</taxon>
        <taxon>Portuninae</taxon>
        <taxon>Portunus</taxon>
    </lineage>
</organism>
<gene>
    <name evidence="1" type="ORF">E2C01_072792</name>
</gene>